<organism evidence="1 2">
    <name type="scientific">Vanilla planifolia</name>
    <name type="common">Vanilla</name>
    <dbReference type="NCBI Taxonomy" id="51239"/>
    <lineage>
        <taxon>Eukaryota</taxon>
        <taxon>Viridiplantae</taxon>
        <taxon>Streptophyta</taxon>
        <taxon>Embryophyta</taxon>
        <taxon>Tracheophyta</taxon>
        <taxon>Spermatophyta</taxon>
        <taxon>Magnoliopsida</taxon>
        <taxon>Liliopsida</taxon>
        <taxon>Asparagales</taxon>
        <taxon>Orchidaceae</taxon>
        <taxon>Vanilloideae</taxon>
        <taxon>Vanilleae</taxon>
        <taxon>Vanilla</taxon>
    </lineage>
</organism>
<dbReference type="Proteomes" id="UP000636800">
    <property type="component" value="Unassembled WGS sequence"/>
</dbReference>
<sequence length="137" mass="15631">MAMPEVLLTSRSTASSNLWFQENLWSEINAEKAMEADQVESLFFGSRILTRWNLQLKQSAPFLRTLDDLQSANDVKTINGDASVEHRWNQNNDETRSSSISQRTSLVLRIFLLFLIWMLPKSRDLLLAPDAGPLIHA</sequence>
<accession>A0A835Q910</accession>
<protein>
    <submittedName>
        <fullName evidence="1">Uncharacterized protein</fullName>
    </submittedName>
</protein>
<keyword evidence="2" id="KW-1185">Reference proteome</keyword>
<dbReference type="EMBL" id="JADCNL010000009">
    <property type="protein sequence ID" value="KAG0466978.1"/>
    <property type="molecule type" value="Genomic_DNA"/>
</dbReference>
<dbReference type="AlphaFoldDB" id="A0A835Q910"/>
<gene>
    <name evidence="1" type="ORF">HPP92_018558</name>
</gene>
<dbReference type="OrthoDB" id="766944at2759"/>
<proteinExistence type="predicted"/>
<evidence type="ECO:0000313" key="2">
    <source>
        <dbReference type="Proteomes" id="UP000636800"/>
    </source>
</evidence>
<name>A0A835Q910_VANPL</name>
<evidence type="ECO:0000313" key="1">
    <source>
        <dbReference type="EMBL" id="KAG0466978.1"/>
    </source>
</evidence>
<reference evidence="1 2" key="1">
    <citation type="journal article" date="2020" name="Nat. Food">
        <title>A phased Vanilla planifolia genome enables genetic improvement of flavour and production.</title>
        <authorList>
            <person name="Hasing T."/>
            <person name="Tang H."/>
            <person name="Brym M."/>
            <person name="Khazi F."/>
            <person name="Huang T."/>
            <person name="Chambers A.H."/>
        </authorList>
    </citation>
    <scope>NUCLEOTIDE SEQUENCE [LARGE SCALE GENOMIC DNA]</scope>
    <source>
        <tissue evidence="1">Leaf</tissue>
    </source>
</reference>
<comment type="caution">
    <text evidence="1">The sequence shown here is derived from an EMBL/GenBank/DDBJ whole genome shotgun (WGS) entry which is preliminary data.</text>
</comment>